<dbReference type="PROSITE" id="PS00107">
    <property type="entry name" value="PROTEIN_KINASE_ATP"/>
    <property type="match status" value="1"/>
</dbReference>
<dbReference type="InterPro" id="IPR036322">
    <property type="entry name" value="WD40_repeat_dom_sf"/>
</dbReference>
<feature type="region of interest" description="Disordered" evidence="9">
    <location>
        <begin position="625"/>
        <end position="651"/>
    </location>
</feature>
<organism evidence="11">
    <name type="scientific">Darwinula stevensoni</name>
    <dbReference type="NCBI Taxonomy" id="69355"/>
    <lineage>
        <taxon>Eukaryota</taxon>
        <taxon>Metazoa</taxon>
        <taxon>Ecdysozoa</taxon>
        <taxon>Arthropoda</taxon>
        <taxon>Crustacea</taxon>
        <taxon>Oligostraca</taxon>
        <taxon>Ostracoda</taxon>
        <taxon>Podocopa</taxon>
        <taxon>Podocopida</taxon>
        <taxon>Darwinulocopina</taxon>
        <taxon>Darwinuloidea</taxon>
        <taxon>Darwinulidae</taxon>
        <taxon>Darwinula</taxon>
    </lineage>
</organism>
<name>A0A7R8X3R0_9CRUS</name>
<evidence type="ECO:0000313" key="12">
    <source>
        <dbReference type="Proteomes" id="UP000677054"/>
    </source>
</evidence>
<keyword evidence="5 7" id="KW-0067">ATP-binding</keyword>
<dbReference type="InterPro" id="IPR050235">
    <property type="entry name" value="CK1_Ser-Thr_kinase"/>
</dbReference>
<accession>A0A7R8X3R0</accession>
<dbReference type="GO" id="GO:0005524">
    <property type="term" value="F:ATP binding"/>
    <property type="evidence" value="ECO:0007669"/>
    <property type="project" value="UniProtKB-UniRule"/>
</dbReference>
<feature type="compositionally biased region" description="Basic and acidic residues" evidence="9">
    <location>
        <begin position="426"/>
        <end position="444"/>
    </location>
</feature>
<keyword evidence="2" id="KW-0808">Transferase</keyword>
<dbReference type="PROSITE" id="PS50011">
    <property type="entry name" value="PROTEIN_KINASE_DOM"/>
    <property type="match status" value="1"/>
</dbReference>
<feature type="coiled-coil region" evidence="8">
    <location>
        <begin position="44"/>
        <end position="71"/>
    </location>
</feature>
<keyword evidence="3 7" id="KW-0547">Nucleotide-binding</keyword>
<protein>
    <recommendedName>
        <fullName evidence="10">Protein kinase domain-containing protein</fullName>
    </recommendedName>
</protein>
<dbReference type="InterPro" id="IPR011009">
    <property type="entry name" value="Kinase-like_dom_sf"/>
</dbReference>
<evidence type="ECO:0000256" key="8">
    <source>
        <dbReference type="SAM" id="Coils"/>
    </source>
</evidence>
<proteinExistence type="inferred from homology"/>
<feature type="region of interest" description="Disordered" evidence="9">
    <location>
        <begin position="673"/>
        <end position="711"/>
    </location>
</feature>
<feature type="compositionally biased region" description="Polar residues" evidence="9">
    <location>
        <begin position="397"/>
        <end position="410"/>
    </location>
</feature>
<feature type="compositionally biased region" description="Pro residues" evidence="9">
    <location>
        <begin position="1144"/>
        <end position="1153"/>
    </location>
</feature>
<dbReference type="Pfam" id="PF00069">
    <property type="entry name" value="Pkinase"/>
    <property type="match status" value="1"/>
</dbReference>
<dbReference type="Pfam" id="PF11768">
    <property type="entry name" value="Frtz"/>
    <property type="match status" value="2"/>
</dbReference>
<feature type="region of interest" description="Disordered" evidence="9">
    <location>
        <begin position="1030"/>
        <end position="1093"/>
    </location>
</feature>
<dbReference type="GO" id="GO:0004674">
    <property type="term" value="F:protein serine/threonine kinase activity"/>
    <property type="evidence" value="ECO:0007669"/>
    <property type="project" value="UniProtKB-KW"/>
</dbReference>
<evidence type="ECO:0000256" key="6">
    <source>
        <dbReference type="ARBA" id="ARBA00061588"/>
    </source>
</evidence>
<comment type="similarity">
    <text evidence="6">Belongs to the protein kinase superfamily. CK1 Ser/Thr protein kinase family.</text>
</comment>
<keyword evidence="12" id="KW-1185">Reference proteome</keyword>
<feature type="compositionally biased region" description="Basic and acidic residues" evidence="9">
    <location>
        <begin position="464"/>
        <end position="478"/>
    </location>
</feature>
<dbReference type="EMBL" id="LR899952">
    <property type="protein sequence ID" value="CAD7243457.1"/>
    <property type="molecule type" value="Genomic_DNA"/>
</dbReference>
<feature type="binding site" evidence="7">
    <location>
        <position position="50"/>
    </location>
    <ligand>
        <name>ATP</name>
        <dbReference type="ChEBI" id="CHEBI:30616"/>
    </ligand>
</feature>
<feature type="compositionally biased region" description="Low complexity" evidence="9">
    <location>
        <begin position="449"/>
        <end position="463"/>
    </location>
</feature>
<gene>
    <name evidence="11" type="ORF">DSTB1V02_LOCUS3380</name>
</gene>
<dbReference type="Proteomes" id="UP000677054">
    <property type="component" value="Unassembled WGS sequence"/>
</dbReference>
<dbReference type="CDD" id="cd14017">
    <property type="entry name" value="STKc_TTBK"/>
    <property type="match status" value="1"/>
</dbReference>
<evidence type="ECO:0000256" key="5">
    <source>
        <dbReference type="ARBA" id="ARBA00022840"/>
    </source>
</evidence>
<feature type="domain" description="Protein kinase" evidence="10">
    <location>
        <begin position="21"/>
        <end position="317"/>
    </location>
</feature>
<evidence type="ECO:0000256" key="9">
    <source>
        <dbReference type="SAM" id="MobiDB-lite"/>
    </source>
</evidence>
<dbReference type="OrthoDB" id="5979581at2759"/>
<keyword evidence="4" id="KW-0418">Kinase</keyword>
<evidence type="ECO:0000256" key="7">
    <source>
        <dbReference type="PROSITE-ProRule" id="PRU10141"/>
    </source>
</evidence>
<feature type="region of interest" description="Disordered" evidence="9">
    <location>
        <begin position="1105"/>
        <end position="1180"/>
    </location>
</feature>
<sequence length="1903" mass="210193">MSSSVTSEDLLQPGHVVKERWKVVKKIGGGGFGEIYEAVDMATKENVALKLESAKQQKQVLKMEVAVLKKLQGRDHVCKFIGCGRNDRFNYVVMQLQGKNLAELRRSMPRGTFTLSTTLRLGTQMLRAIENIHDVGFLHRDVKPSNFAMGRTPGTTRKVYILDFGLARQYTNANGEVRTPRAAAGFRGTVRYASINAHKNKVGIMKEKYDHRILIKHLPSDFRQFLDHISELEYFDKPDYAMLQGVLERCMKKRGIKESEPFDWEKIQSDDTPAKVTPPQPKRVTSTDAVYVGTLDNQADEAHVASMELLEPVDNYLILQDQDNVAKFERRRRTEEIRRHSKGDMGNANLQPRGLPGAATCIGINSGGHKEKENSPKKRRSAVGVSGEALLHLGLASSDTTRTRGTSIPSQPLHALSGTKIPLARPGKELKEAEMEKSPSRITEDESPGSRSRSRIPPGSDSGSAERERDGGRRDRQMPKRFGFRLRHSTTRDLSTTQFAIMDDVSAQMASTKGGGGGGGGGGCVTLASQWKSQFDDEDEQTDREMRAHEDYDGLASPRESPLVMITGEQSPRQHVQYTRGRMTAGLETSPCEAQIARMEVQIPSASPKPPSSPVDIQECPVVPLAEQEDLGVNENEEEDGEGKRDEMPGVDILCHPLQGEVGEAQTKETMLKKRAEDGEDEREVKSQNDEPGKETREVARMRRRRARERKREMRELLAPLNLEGAETFDVLTPATSSTPSRAWSNPQLCEHIRPDLEPPNLQHARFDGWAFALDATRNVATRHSEKDDVDQLSVAKTHGRRLSAPPIAQPVLTGPHVMEVEEEEEDFGQNGKDEKHVAGKLEICIGGFLKPDEKKEEIKEAEPTMPKMQELVLQDAEELLVNQTEVISLLKTPEGILAMQDESAPVNHVVQEPCEFKMREGGGKVIPERKLKLDIQGLALMQGQEGEGSIYYDAPSPGEQTPGGTRSKIPVLVGARLRSSLSPEILRGRSQSPVLEEPELQVFGDASCNGDVAHIVLEQPSQLNCINDIKREIPPNGEGGSESSESGSRHWVTSPMLPMPIPVEEETKQEVGLTPALQRRRPQQSEKYVSDESELGLRFHRWRGQWHPNTSSNDNSSSPTSPNGKRHRFRFVGESGSSSSDLLPPPPPPFHPPLDAAGGKDSLIPPPLVPPPPPGDPPPYKEVYARYAHSSVYVGGTILVPCKRQHLLNHDQLQNAGPHDVGPASRLHLNKPLLLGEPQNSSIEAFTEIHLTTPVVQWTSNGGSGGLRTTTQADGVSSSDILCFHQYERKDDLDESVRDYASQLAKKIWIQARGGTWAVKNKWPSRLRNSLKDFNKELAGSEVVGVHPAKGIGVQVILSNNNVWYLGFSSDTADITEIECSRHLTKVLNAPLCSAGAHGEILAGATVENHLMVNLGKEEGKVTLHDLPGQTQSRLWGRGRGRLRLAMSPSGSLLAVWWISDPPCDLMAWQPSSKWADSANLLLYSISNEGVPILEKWAHSETAIFLASFPNDSSLCTLEIWQQEKNEVASVKLFEDLEGRGLKAYQEAKIPLPSLSSSSSSIQCAAFSPSHVHVCICLENRSLLLHHIPHATTQEIKLSFEPRAVGWHSSGIMFAVAGSMGNLILSDLALQTYDLEVLRGPLRMGQGEIDHLLWHQDHGDRPLSSRHPTLLAFFKHGPVSCIAFPSCWDVFSVPSLTKLHLRRSQAQSAVRLLLTHGWQVDPQAAMTSLTSIATHLFAQPFSPANQEMLANALGSFFSPPVPLLPEIQADYRPQVRNLSRRFFFYLLKNNEVLMAFQLAVDLGQADLFLDLCHWFRRHGDENSAVAALAEATSLLNDGGESVFNDADTMPSSMSDSSASSAQMPLAAHSREAGNGAERESIQEEEEDEENSRDVHVVHFGVV</sequence>
<keyword evidence="1" id="KW-0723">Serine/threonine-protein kinase</keyword>
<evidence type="ECO:0000256" key="3">
    <source>
        <dbReference type="ARBA" id="ARBA00022741"/>
    </source>
</evidence>
<dbReference type="Gene3D" id="1.10.510.10">
    <property type="entry name" value="Transferase(Phosphotransferase) domain 1"/>
    <property type="match status" value="1"/>
</dbReference>
<feature type="compositionally biased region" description="Low complexity" evidence="9">
    <location>
        <begin position="1846"/>
        <end position="1864"/>
    </location>
</feature>
<reference evidence="11" key="1">
    <citation type="submission" date="2020-11" db="EMBL/GenBank/DDBJ databases">
        <authorList>
            <person name="Tran Van P."/>
        </authorList>
    </citation>
    <scope>NUCLEOTIDE SEQUENCE</scope>
</reference>
<feature type="compositionally biased region" description="Acidic residues" evidence="9">
    <location>
        <begin position="627"/>
        <end position="641"/>
    </location>
</feature>
<dbReference type="SUPFAM" id="SSF50978">
    <property type="entry name" value="WD40 repeat-like"/>
    <property type="match status" value="1"/>
</dbReference>
<feature type="compositionally biased region" description="Basic and acidic residues" evidence="9">
    <location>
        <begin position="1869"/>
        <end position="1882"/>
    </location>
</feature>
<keyword evidence="8" id="KW-0175">Coiled coil</keyword>
<feature type="region of interest" description="Disordered" evidence="9">
    <location>
        <begin position="1845"/>
        <end position="1896"/>
    </location>
</feature>
<feature type="compositionally biased region" description="Pro residues" evidence="9">
    <location>
        <begin position="1165"/>
        <end position="1180"/>
    </location>
</feature>
<dbReference type="SUPFAM" id="SSF56112">
    <property type="entry name" value="Protein kinase-like (PK-like)"/>
    <property type="match status" value="1"/>
</dbReference>
<dbReference type="GO" id="GO:0015630">
    <property type="term" value="C:microtubule cytoskeleton"/>
    <property type="evidence" value="ECO:0007669"/>
    <property type="project" value="UniProtKB-ARBA"/>
</dbReference>
<dbReference type="InterPro" id="IPR047916">
    <property type="entry name" value="TTBK_Asator-like_STKc"/>
</dbReference>
<feature type="compositionally biased region" description="Basic and acidic residues" evidence="9">
    <location>
        <begin position="673"/>
        <end position="701"/>
    </location>
</feature>
<evidence type="ECO:0000256" key="4">
    <source>
        <dbReference type="ARBA" id="ARBA00022777"/>
    </source>
</evidence>
<dbReference type="SMART" id="SM00220">
    <property type="entry name" value="S_TKc"/>
    <property type="match status" value="1"/>
</dbReference>
<evidence type="ECO:0000256" key="2">
    <source>
        <dbReference type="ARBA" id="ARBA00022679"/>
    </source>
</evidence>
<evidence type="ECO:0000313" key="11">
    <source>
        <dbReference type="EMBL" id="CAD7243457.1"/>
    </source>
</evidence>
<evidence type="ECO:0000259" key="10">
    <source>
        <dbReference type="PROSITE" id="PS50011"/>
    </source>
</evidence>
<feature type="region of interest" description="Disordered" evidence="9">
    <location>
        <begin position="362"/>
        <end position="489"/>
    </location>
</feature>
<dbReference type="PANTHER" id="PTHR11909">
    <property type="entry name" value="CASEIN KINASE-RELATED"/>
    <property type="match status" value="1"/>
</dbReference>
<dbReference type="InterPro" id="IPR000719">
    <property type="entry name" value="Prot_kinase_dom"/>
</dbReference>
<feature type="compositionally biased region" description="Low complexity" evidence="9">
    <location>
        <begin position="1109"/>
        <end position="1124"/>
    </location>
</feature>
<dbReference type="EMBL" id="CAJPEV010000435">
    <property type="protein sequence ID" value="CAG0885246.1"/>
    <property type="molecule type" value="Genomic_DNA"/>
</dbReference>
<dbReference type="FunFam" id="3.30.200.20:FF:000358">
    <property type="entry name" value="Tau tubulin kinase 2b"/>
    <property type="match status" value="1"/>
</dbReference>
<evidence type="ECO:0000256" key="1">
    <source>
        <dbReference type="ARBA" id="ARBA00022527"/>
    </source>
</evidence>
<dbReference type="InterPro" id="IPR024511">
    <property type="entry name" value="Frtz"/>
</dbReference>
<dbReference type="FunFam" id="1.10.510.10:FF:000481">
    <property type="entry name" value="Asator, isoform D"/>
    <property type="match status" value="1"/>
</dbReference>
<dbReference type="InterPro" id="IPR017441">
    <property type="entry name" value="Protein_kinase_ATP_BS"/>
</dbReference>